<organism evidence="1">
    <name type="scientific">marine sediment metagenome</name>
    <dbReference type="NCBI Taxonomy" id="412755"/>
    <lineage>
        <taxon>unclassified sequences</taxon>
        <taxon>metagenomes</taxon>
        <taxon>ecological metagenomes</taxon>
    </lineage>
</organism>
<feature type="non-terminal residue" evidence="1">
    <location>
        <position position="1"/>
    </location>
</feature>
<dbReference type="AlphaFoldDB" id="X1NEQ9"/>
<gene>
    <name evidence="1" type="ORF">S06H3_50342</name>
</gene>
<sequence length="49" mass="5054">ILALPVCAVLVVKGVGPDHDSLDPSEFSLNSGLSGLALKLSYQAPGFAW</sequence>
<name>X1NEQ9_9ZZZZ</name>
<dbReference type="EMBL" id="BARV01031869">
    <property type="protein sequence ID" value="GAI42497.1"/>
    <property type="molecule type" value="Genomic_DNA"/>
</dbReference>
<protein>
    <submittedName>
        <fullName evidence="1">Uncharacterized protein</fullName>
    </submittedName>
</protein>
<reference evidence="1" key="1">
    <citation type="journal article" date="2014" name="Front. Microbiol.">
        <title>High frequency of phylogenetically diverse reductive dehalogenase-homologous genes in deep subseafloor sedimentary metagenomes.</title>
        <authorList>
            <person name="Kawai M."/>
            <person name="Futagami T."/>
            <person name="Toyoda A."/>
            <person name="Takaki Y."/>
            <person name="Nishi S."/>
            <person name="Hori S."/>
            <person name="Arai W."/>
            <person name="Tsubouchi T."/>
            <person name="Morono Y."/>
            <person name="Uchiyama I."/>
            <person name="Ito T."/>
            <person name="Fujiyama A."/>
            <person name="Inagaki F."/>
            <person name="Takami H."/>
        </authorList>
    </citation>
    <scope>NUCLEOTIDE SEQUENCE</scope>
    <source>
        <strain evidence="1">Expedition CK06-06</strain>
    </source>
</reference>
<comment type="caution">
    <text evidence="1">The sequence shown here is derived from an EMBL/GenBank/DDBJ whole genome shotgun (WGS) entry which is preliminary data.</text>
</comment>
<accession>X1NEQ9</accession>
<evidence type="ECO:0000313" key="1">
    <source>
        <dbReference type="EMBL" id="GAI42497.1"/>
    </source>
</evidence>
<proteinExistence type="predicted"/>